<dbReference type="SUPFAM" id="SSF56672">
    <property type="entry name" value="DNA/RNA polymerases"/>
    <property type="match status" value="1"/>
</dbReference>
<dbReference type="InterPro" id="IPR054722">
    <property type="entry name" value="PolX-like_BBD"/>
</dbReference>
<dbReference type="GO" id="GO:0004190">
    <property type="term" value="F:aspartic-type endopeptidase activity"/>
    <property type="evidence" value="ECO:0007669"/>
    <property type="project" value="UniProtKB-KW"/>
</dbReference>
<dbReference type="InterPro" id="IPR013103">
    <property type="entry name" value="RVT_2"/>
</dbReference>
<evidence type="ECO:0008006" key="9">
    <source>
        <dbReference type="Google" id="ProtNLM"/>
    </source>
</evidence>
<dbReference type="AlphaFoldDB" id="A0A8J5KFA3"/>
<sequence length="582" mass="65508">MVSEPGYFREEGYCSLDMEGIGRVAGLGLELLNQSNYQIWKTCMESYLVGEDLWNVVSTNGVIAPANITENAKAFKKWKQQNAKAEFLHDSGRSIITVDNTIHKIQKEGAVVIDNNRGESITLKSVYHVPGIQKNLFSVANAVDAGNFVLFGPRDVKFLRNVKEIKTDVVHTSTRVNDLFVLSASNSYIEKMSSNDNSSLWHARLGHLNMTKLKVMIQRKLIDGLPDLSKVEDGKICEGCQFGKAHRLPFESSNSRCTVLLERIHSDLMDVYKEENDTETLPLSHSSENVSEENQGERENLRSIQNDASEADSNLFIKKHQGLIVIILLYMDDIILTGSNYVEVTRLQEELSLRFDMKKLGELKNFLGLQIGNLEQGIGVSQFNYAKRLIEKFGLIDRKKRSTPLDVSARLHHIAFSVGMVSRYMQEPRKPHFEEAKKILKYVNSTLNLGLFYKKGVEFSLQGFADVDFGGDLDDRRSTSGFVFMCGTTSISWCSKKQGSISLSTTEAEYKAYAHAAQECIWLRRLFEDLHIPIDQPIPIHGDNLTCKPEQLAIDDCANGCYIDNMGKAAYGQNVVFNSLKI</sequence>
<dbReference type="InterPro" id="IPR025314">
    <property type="entry name" value="DUF4219"/>
</dbReference>
<dbReference type="Pfam" id="PF22936">
    <property type="entry name" value="Pol_BBD"/>
    <property type="match status" value="1"/>
</dbReference>
<reference evidence="7 8" key="1">
    <citation type="submission" date="2020-08" db="EMBL/GenBank/DDBJ databases">
        <title>Plant Genome Project.</title>
        <authorList>
            <person name="Zhang R.-G."/>
        </authorList>
    </citation>
    <scope>NUCLEOTIDE SEQUENCE [LARGE SCALE GENOMIC DNA]</scope>
    <source>
        <tissue evidence="7">Rhizome</tissue>
    </source>
</reference>
<feature type="domain" description="GAG-pre-integrase" evidence="5">
    <location>
        <begin position="179"/>
        <end position="244"/>
    </location>
</feature>
<proteinExistence type="predicted"/>
<dbReference type="Pfam" id="PF07727">
    <property type="entry name" value="RVT_2"/>
    <property type="match status" value="1"/>
</dbReference>
<comment type="caution">
    <text evidence="7">The sequence shown here is derived from an EMBL/GenBank/DDBJ whole genome shotgun (WGS) entry which is preliminary data.</text>
</comment>
<gene>
    <name evidence="7" type="ORF">ZIOFF_062351</name>
</gene>
<dbReference type="InterPro" id="IPR043502">
    <property type="entry name" value="DNA/RNA_pol_sf"/>
</dbReference>
<organism evidence="7 8">
    <name type="scientific">Zingiber officinale</name>
    <name type="common">Ginger</name>
    <name type="synonym">Amomum zingiber</name>
    <dbReference type="NCBI Taxonomy" id="94328"/>
    <lineage>
        <taxon>Eukaryota</taxon>
        <taxon>Viridiplantae</taxon>
        <taxon>Streptophyta</taxon>
        <taxon>Embryophyta</taxon>
        <taxon>Tracheophyta</taxon>
        <taxon>Spermatophyta</taxon>
        <taxon>Magnoliopsida</taxon>
        <taxon>Liliopsida</taxon>
        <taxon>Zingiberales</taxon>
        <taxon>Zingiberaceae</taxon>
        <taxon>Zingiber</taxon>
    </lineage>
</organism>
<keyword evidence="1" id="KW-0645">Protease</keyword>
<evidence type="ECO:0000259" key="6">
    <source>
        <dbReference type="Pfam" id="PF22936"/>
    </source>
</evidence>
<dbReference type="PANTHER" id="PTHR11439:SF480">
    <property type="entry name" value="REVERSE TRANSCRIPTASE TY1_COPIA-TYPE DOMAIN-CONTAINING PROTEIN"/>
    <property type="match status" value="1"/>
</dbReference>
<evidence type="ECO:0000313" key="7">
    <source>
        <dbReference type="EMBL" id="KAG6478904.1"/>
    </source>
</evidence>
<dbReference type="CDD" id="cd09272">
    <property type="entry name" value="RNase_HI_RT_Ty1"/>
    <property type="match status" value="1"/>
</dbReference>
<protein>
    <recommendedName>
        <fullName evidence="9">GAG-pre-integrase domain-containing protein</fullName>
    </recommendedName>
</protein>
<evidence type="ECO:0000259" key="5">
    <source>
        <dbReference type="Pfam" id="PF13976"/>
    </source>
</evidence>
<keyword evidence="1" id="KW-0064">Aspartyl protease</keyword>
<feature type="domain" description="Retrovirus-related Pol polyprotein from transposon TNT 1-94-like beta-barrel" evidence="6">
    <location>
        <begin position="91"/>
        <end position="146"/>
    </location>
</feature>
<evidence type="ECO:0000259" key="4">
    <source>
        <dbReference type="Pfam" id="PF13961"/>
    </source>
</evidence>
<evidence type="ECO:0000256" key="2">
    <source>
        <dbReference type="SAM" id="MobiDB-lite"/>
    </source>
</evidence>
<dbReference type="Pfam" id="PF13961">
    <property type="entry name" value="DUF4219"/>
    <property type="match status" value="1"/>
</dbReference>
<name>A0A8J5KFA3_ZINOF</name>
<dbReference type="Proteomes" id="UP000734854">
    <property type="component" value="Unassembled WGS sequence"/>
</dbReference>
<feature type="compositionally biased region" description="Polar residues" evidence="2">
    <location>
        <begin position="279"/>
        <end position="293"/>
    </location>
</feature>
<evidence type="ECO:0000313" key="8">
    <source>
        <dbReference type="Proteomes" id="UP000734854"/>
    </source>
</evidence>
<feature type="domain" description="Reverse transcriptase Ty1/copia-type" evidence="3">
    <location>
        <begin position="301"/>
        <end position="405"/>
    </location>
</feature>
<keyword evidence="8" id="KW-1185">Reference proteome</keyword>
<feature type="region of interest" description="Disordered" evidence="2">
    <location>
        <begin position="277"/>
        <end position="301"/>
    </location>
</feature>
<dbReference type="InterPro" id="IPR025724">
    <property type="entry name" value="GAG-pre-integrase_dom"/>
</dbReference>
<accession>A0A8J5KFA3</accession>
<evidence type="ECO:0000259" key="3">
    <source>
        <dbReference type="Pfam" id="PF07727"/>
    </source>
</evidence>
<dbReference type="PANTHER" id="PTHR11439">
    <property type="entry name" value="GAG-POL-RELATED RETROTRANSPOSON"/>
    <property type="match status" value="1"/>
</dbReference>
<dbReference type="Pfam" id="PF13976">
    <property type="entry name" value="gag_pre-integrs"/>
    <property type="match status" value="1"/>
</dbReference>
<keyword evidence="1" id="KW-0378">Hydrolase</keyword>
<evidence type="ECO:0000256" key="1">
    <source>
        <dbReference type="ARBA" id="ARBA00022750"/>
    </source>
</evidence>
<dbReference type="EMBL" id="JACMSC010000017">
    <property type="protein sequence ID" value="KAG6478904.1"/>
    <property type="molecule type" value="Genomic_DNA"/>
</dbReference>
<feature type="domain" description="DUF4219" evidence="4">
    <location>
        <begin position="32"/>
        <end position="58"/>
    </location>
</feature>